<evidence type="ECO:0000256" key="3">
    <source>
        <dbReference type="ARBA" id="ARBA00022679"/>
    </source>
</evidence>
<dbReference type="Proteomes" id="UP001501495">
    <property type="component" value="Unassembled WGS sequence"/>
</dbReference>
<feature type="transmembrane region" description="Helical" evidence="9">
    <location>
        <begin position="364"/>
        <end position="382"/>
    </location>
</feature>
<keyword evidence="11" id="KW-1185">Reference proteome</keyword>
<sequence>MIARLRSDRALGALLLVTAGVAAVAAWRWNWFLDLQVYRMGGSALTDGRLYTARYPIADLPFTYPPFAALVMTPLAVLPWPLAAGLWAAVSALALAIVVEVVRERCAPAEGWLRRTPLWVLVAAMVPLQPVWSTFSFGQINLVLMALVVLDVLGPQRRWSGVLVGVAAGIKLTPLFLIAFLVVIGRRRPAVIAALSAAGTVLGATVLLPRQSWDYWTVVLFDPGRIGAPEYAGNQSLAGLLPRLLGHDAPSSLWLAVAAPIGVIALLMARRVWRQGDGGDGLAQVLGLCVAAIGMLLCSPISWDHHWVWLVPVLLGLLAGGERRRLVTAAVLIAVLASRAIWWAPFRDGREFAWTPWDQVSGNAYVWAGLVVLAVAAVQTSGRSSSSATQRAAESSRSSGSPPSSMRSQAS</sequence>
<dbReference type="EMBL" id="BAAAZH010000036">
    <property type="protein sequence ID" value="GAA4129499.1"/>
    <property type="molecule type" value="Genomic_DNA"/>
</dbReference>
<comment type="subcellular location">
    <subcellularLocation>
        <location evidence="1">Cell membrane</location>
        <topology evidence="1">Multi-pass membrane protein</topology>
    </subcellularLocation>
</comment>
<dbReference type="InterPro" id="IPR018584">
    <property type="entry name" value="GT87"/>
</dbReference>
<feature type="region of interest" description="Disordered" evidence="8">
    <location>
        <begin position="381"/>
        <end position="411"/>
    </location>
</feature>
<keyword evidence="5 9" id="KW-1133">Transmembrane helix</keyword>
<feature type="transmembrane region" description="Helical" evidence="9">
    <location>
        <begin position="119"/>
        <end position="150"/>
    </location>
</feature>
<evidence type="ECO:0000256" key="4">
    <source>
        <dbReference type="ARBA" id="ARBA00022692"/>
    </source>
</evidence>
<reference evidence="11" key="1">
    <citation type="journal article" date="2019" name="Int. J. Syst. Evol. Microbiol.">
        <title>The Global Catalogue of Microorganisms (GCM) 10K type strain sequencing project: providing services to taxonomists for standard genome sequencing and annotation.</title>
        <authorList>
            <consortium name="The Broad Institute Genomics Platform"/>
            <consortium name="The Broad Institute Genome Sequencing Center for Infectious Disease"/>
            <person name="Wu L."/>
            <person name="Ma J."/>
        </authorList>
    </citation>
    <scope>NUCLEOTIDE SEQUENCE [LARGE SCALE GENOMIC DNA]</scope>
    <source>
        <strain evidence="11">JCM 16703</strain>
    </source>
</reference>
<comment type="similarity">
    <text evidence="7">Belongs to the glycosyltransferase 87 family.</text>
</comment>
<evidence type="ECO:0000256" key="8">
    <source>
        <dbReference type="SAM" id="MobiDB-lite"/>
    </source>
</evidence>
<organism evidence="10 11">
    <name type="scientific">Nocardioides fonticola</name>
    <dbReference type="NCBI Taxonomy" id="450363"/>
    <lineage>
        <taxon>Bacteria</taxon>
        <taxon>Bacillati</taxon>
        <taxon>Actinomycetota</taxon>
        <taxon>Actinomycetes</taxon>
        <taxon>Propionibacteriales</taxon>
        <taxon>Nocardioidaceae</taxon>
        <taxon>Nocardioides</taxon>
    </lineage>
</organism>
<keyword evidence="4 9" id="KW-0812">Transmembrane</keyword>
<gene>
    <name evidence="10" type="ORF">GCM10022215_42070</name>
</gene>
<evidence type="ECO:0000313" key="11">
    <source>
        <dbReference type="Proteomes" id="UP001501495"/>
    </source>
</evidence>
<feature type="transmembrane region" description="Helical" evidence="9">
    <location>
        <begin position="251"/>
        <end position="269"/>
    </location>
</feature>
<feature type="transmembrane region" description="Helical" evidence="9">
    <location>
        <begin position="281"/>
        <end position="297"/>
    </location>
</feature>
<feature type="transmembrane region" description="Helical" evidence="9">
    <location>
        <begin position="190"/>
        <end position="208"/>
    </location>
</feature>
<proteinExistence type="inferred from homology"/>
<feature type="transmembrane region" description="Helical" evidence="9">
    <location>
        <begin position="162"/>
        <end position="183"/>
    </location>
</feature>
<evidence type="ECO:0000256" key="6">
    <source>
        <dbReference type="ARBA" id="ARBA00023136"/>
    </source>
</evidence>
<evidence type="ECO:0000256" key="5">
    <source>
        <dbReference type="ARBA" id="ARBA00022989"/>
    </source>
</evidence>
<evidence type="ECO:0000256" key="7">
    <source>
        <dbReference type="ARBA" id="ARBA00024033"/>
    </source>
</evidence>
<feature type="transmembrane region" description="Helical" evidence="9">
    <location>
        <begin position="303"/>
        <end position="319"/>
    </location>
</feature>
<evidence type="ECO:0000256" key="9">
    <source>
        <dbReference type="SAM" id="Phobius"/>
    </source>
</evidence>
<evidence type="ECO:0000256" key="2">
    <source>
        <dbReference type="ARBA" id="ARBA00022475"/>
    </source>
</evidence>
<feature type="compositionally biased region" description="Polar residues" evidence="8">
    <location>
        <begin position="381"/>
        <end position="390"/>
    </location>
</feature>
<keyword evidence="6 9" id="KW-0472">Membrane</keyword>
<feature type="transmembrane region" description="Helical" evidence="9">
    <location>
        <begin position="326"/>
        <end position="344"/>
    </location>
</feature>
<comment type="caution">
    <text evidence="10">The sequence shown here is derived from an EMBL/GenBank/DDBJ whole genome shotgun (WGS) entry which is preliminary data.</text>
</comment>
<keyword evidence="3" id="KW-0808">Transferase</keyword>
<dbReference type="Pfam" id="PF09594">
    <property type="entry name" value="GT87"/>
    <property type="match status" value="1"/>
</dbReference>
<evidence type="ECO:0000313" key="10">
    <source>
        <dbReference type="EMBL" id="GAA4129499.1"/>
    </source>
</evidence>
<keyword evidence="2" id="KW-1003">Cell membrane</keyword>
<dbReference type="RefSeq" id="WP_344735500.1">
    <property type="nucleotide sequence ID" value="NZ_BAAAZH010000036.1"/>
</dbReference>
<accession>A0ABP7Y2C3</accession>
<name>A0ABP7Y2C3_9ACTN</name>
<feature type="transmembrane region" description="Helical" evidence="9">
    <location>
        <begin position="80"/>
        <end position="99"/>
    </location>
</feature>
<evidence type="ECO:0000256" key="1">
    <source>
        <dbReference type="ARBA" id="ARBA00004651"/>
    </source>
</evidence>
<feature type="compositionally biased region" description="Low complexity" evidence="8">
    <location>
        <begin position="391"/>
        <end position="411"/>
    </location>
</feature>
<protein>
    <submittedName>
        <fullName evidence="10">Glycosyltransferase 87 family protein</fullName>
    </submittedName>
</protein>